<dbReference type="SUPFAM" id="SSF56601">
    <property type="entry name" value="beta-lactamase/transpeptidase-like"/>
    <property type="match status" value="1"/>
</dbReference>
<comment type="catalytic activity">
    <reaction evidence="6">
        <text>a beta-lactam + H2O = a substituted beta-amino acid</text>
        <dbReference type="Rhea" id="RHEA:20401"/>
        <dbReference type="ChEBI" id="CHEBI:15377"/>
        <dbReference type="ChEBI" id="CHEBI:35627"/>
        <dbReference type="ChEBI" id="CHEBI:140347"/>
        <dbReference type="EC" id="3.5.2.6"/>
    </reaction>
</comment>
<dbReference type="PRINTS" id="PR00118">
    <property type="entry name" value="BLACTAMASEA"/>
</dbReference>
<dbReference type="PROSITE" id="PS51318">
    <property type="entry name" value="TAT"/>
    <property type="match status" value="1"/>
</dbReference>
<dbReference type="EMBL" id="BHZD01000001">
    <property type="protein sequence ID" value="GCD44782.1"/>
    <property type="molecule type" value="Genomic_DNA"/>
</dbReference>
<dbReference type="InterPro" id="IPR006311">
    <property type="entry name" value="TAT_signal"/>
</dbReference>
<evidence type="ECO:0000313" key="10">
    <source>
        <dbReference type="Proteomes" id="UP000286746"/>
    </source>
</evidence>
<dbReference type="Pfam" id="PF13354">
    <property type="entry name" value="Beta-lactamase2"/>
    <property type="match status" value="1"/>
</dbReference>
<accession>A0A401W665</accession>
<evidence type="ECO:0000313" key="9">
    <source>
        <dbReference type="EMBL" id="GCD44782.1"/>
    </source>
</evidence>
<evidence type="ECO:0000256" key="1">
    <source>
        <dbReference type="ARBA" id="ARBA00009009"/>
    </source>
</evidence>
<dbReference type="InterPro" id="IPR023650">
    <property type="entry name" value="Beta-lactam_class-A_AS"/>
</dbReference>
<dbReference type="PANTHER" id="PTHR35333:SF3">
    <property type="entry name" value="BETA-LACTAMASE-TYPE TRANSPEPTIDASE FOLD CONTAINING PROTEIN"/>
    <property type="match status" value="1"/>
</dbReference>
<dbReference type="Gene3D" id="3.40.710.10">
    <property type="entry name" value="DD-peptidase/beta-lactamase superfamily"/>
    <property type="match status" value="1"/>
</dbReference>
<dbReference type="InterPro" id="IPR000871">
    <property type="entry name" value="Beta-lactam_class-A"/>
</dbReference>
<dbReference type="GO" id="GO:0008800">
    <property type="term" value="F:beta-lactamase activity"/>
    <property type="evidence" value="ECO:0007669"/>
    <property type="project" value="UniProtKB-UniRule"/>
</dbReference>
<dbReference type="InterPro" id="IPR012338">
    <property type="entry name" value="Beta-lactam/transpept-like"/>
</dbReference>
<proteinExistence type="inferred from homology"/>
<evidence type="ECO:0000256" key="3">
    <source>
        <dbReference type="ARBA" id="ARBA00018879"/>
    </source>
</evidence>
<evidence type="ECO:0000256" key="4">
    <source>
        <dbReference type="ARBA" id="ARBA00022801"/>
    </source>
</evidence>
<gene>
    <name evidence="9" type="primary">blaC_1</name>
    <name evidence="9" type="ORF">GKJPGBOP_04496</name>
</gene>
<dbReference type="GO" id="GO:0046677">
    <property type="term" value="P:response to antibiotic"/>
    <property type="evidence" value="ECO:0007669"/>
    <property type="project" value="UniProtKB-UniRule"/>
</dbReference>
<evidence type="ECO:0000256" key="6">
    <source>
        <dbReference type="RuleBase" id="RU361140"/>
    </source>
</evidence>
<protein>
    <recommendedName>
        <fullName evidence="3 6">Beta-lactamase</fullName>
        <ecNumber evidence="2 6">3.5.2.6</ecNumber>
    </recommendedName>
</protein>
<comment type="caution">
    <text evidence="9">The sequence shown here is derived from an EMBL/GenBank/DDBJ whole genome shotgun (WGS) entry which is preliminary data.</text>
</comment>
<dbReference type="InterPro" id="IPR045155">
    <property type="entry name" value="Beta-lactam_cat"/>
</dbReference>
<feature type="domain" description="Beta-lactamase class A catalytic" evidence="8">
    <location>
        <begin position="64"/>
        <end position="284"/>
    </location>
</feature>
<keyword evidence="5 6" id="KW-0046">Antibiotic resistance</keyword>
<evidence type="ECO:0000256" key="2">
    <source>
        <dbReference type="ARBA" id="ARBA00012865"/>
    </source>
</evidence>
<keyword evidence="10" id="KW-1185">Reference proteome</keyword>
<evidence type="ECO:0000256" key="7">
    <source>
        <dbReference type="SAM" id="SignalP"/>
    </source>
</evidence>
<dbReference type="AlphaFoldDB" id="A0A401W665"/>
<organism evidence="9 10">
    <name type="scientific">Streptomyces paromomycinus</name>
    <name type="common">Streptomyces rimosus subsp. paromomycinus</name>
    <dbReference type="NCBI Taxonomy" id="92743"/>
    <lineage>
        <taxon>Bacteria</taxon>
        <taxon>Bacillati</taxon>
        <taxon>Actinomycetota</taxon>
        <taxon>Actinomycetes</taxon>
        <taxon>Kitasatosporales</taxon>
        <taxon>Streptomycetaceae</taxon>
        <taxon>Streptomyces</taxon>
    </lineage>
</organism>
<evidence type="ECO:0000256" key="5">
    <source>
        <dbReference type="ARBA" id="ARBA00023251"/>
    </source>
</evidence>
<dbReference type="PANTHER" id="PTHR35333">
    <property type="entry name" value="BETA-LACTAMASE"/>
    <property type="match status" value="1"/>
</dbReference>
<feature type="signal peptide" evidence="7">
    <location>
        <begin position="1"/>
        <end position="35"/>
    </location>
</feature>
<feature type="chain" id="PRO_5019137156" description="Beta-lactamase" evidence="7">
    <location>
        <begin position="36"/>
        <end position="313"/>
    </location>
</feature>
<dbReference type="PROSITE" id="PS00146">
    <property type="entry name" value="BETA_LACTAMASE_A"/>
    <property type="match status" value="1"/>
</dbReference>
<comment type="similarity">
    <text evidence="1 6">Belongs to the class-A beta-lactamase family.</text>
</comment>
<keyword evidence="4 6" id="KW-0378">Hydrolase</keyword>
<evidence type="ECO:0000259" key="8">
    <source>
        <dbReference type="Pfam" id="PF13354"/>
    </source>
</evidence>
<dbReference type="RefSeq" id="WP_125055546.1">
    <property type="nucleotide sequence ID" value="NZ_BHZD01000001.1"/>
</dbReference>
<sequence>MRKPTPSLTRRSVLGTGLGLGLGGALALGTTTASATPSGPAGPTATPATRRLRELEREHQARIGVFALNLATGATLLHRAHERFPMCSVFKGLAVAAVLRDLDHDGTQLSRVIHYTEADVRKAGHVPITSQHVADGMSVRDLCDAAVRYSDNCAANLLLRELGGPTAVTRFCRSLGDPVTRLDRWEPELNSGEPDRRTDTTSPYAVARTYRRLVLGNALNSPDRALLTDWLLRSTTSVERFRAGLPKDWKVADKSGGGSTYGTSNDAGVAWMPDGTPIVLAVFTHKPTQPTASGDTPLVIKTATVMAEAVAPA</sequence>
<dbReference type="GO" id="GO:0030655">
    <property type="term" value="P:beta-lactam antibiotic catabolic process"/>
    <property type="evidence" value="ECO:0007669"/>
    <property type="project" value="InterPro"/>
</dbReference>
<dbReference type="NCBIfam" id="NF033103">
    <property type="entry name" value="bla_class_A"/>
    <property type="match status" value="1"/>
</dbReference>
<reference evidence="9 10" key="1">
    <citation type="submission" date="2018-11" db="EMBL/GenBank/DDBJ databases">
        <title>Whole genome sequence of Streptomyces paromomycinus NBRC 15454(T).</title>
        <authorList>
            <person name="Komaki H."/>
            <person name="Tamura T."/>
        </authorList>
    </citation>
    <scope>NUCLEOTIDE SEQUENCE [LARGE SCALE GENOMIC DNA]</scope>
    <source>
        <strain evidence="9 10">NBRC 15454</strain>
    </source>
</reference>
<dbReference type="EC" id="3.5.2.6" evidence="2 6"/>
<keyword evidence="7" id="KW-0732">Signal</keyword>
<dbReference type="Proteomes" id="UP000286746">
    <property type="component" value="Unassembled WGS sequence"/>
</dbReference>
<name>A0A401W665_STREY</name>